<dbReference type="AlphaFoldDB" id="A0A6J4T1H4"/>
<dbReference type="Pfam" id="PF10099">
    <property type="entry name" value="RskA_C"/>
    <property type="match status" value="1"/>
</dbReference>
<dbReference type="RefSeq" id="WP_294173362.1">
    <property type="nucleotide sequence ID" value="NZ_CADCVZ010000032.1"/>
</dbReference>
<keyword evidence="2" id="KW-0812">Transmembrane</keyword>
<evidence type="ECO:0000256" key="1">
    <source>
        <dbReference type="SAM" id="MobiDB-lite"/>
    </source>
</evidence>
<evidence type="ECO:0000313" key="4">
    <source>
        <dbReference type="EMBL" id="CAA9511314.1"/>
    </source>
</evidence>
<feature type="transmembrane region" description="Helical" evidence="2">
    <location>
        <begin position="90"/>
        <end position="111"/>
    </location>
</feature>
<dbReference type="GO" id="GO:0006417">
    <property type="term" value="P:regulation of translation"/>
    <property type="evidence" value="ECO:0007669"/>
    <property type="project" value="TreeGrafter"/>
</dbReference>
<protein>
    <recommendedName>
        <fullName evidence="3">Anti-sigma K factor RskA C-terminal domain-containing protein</fullName>
    </recommendedName>
</protein>
<feature type="domain" description="Anti-sigma K factor RskA C-terminal" evidence="3">
    <location>
        <begin position="95"/>
        <end position="226"/>
    </location>
</feature>
<reference evidence="4" key="1">
    <citation type="submission" date="2020-02" db="EMBL/GenBank/DDBJ databases">
        <authorList>
            <person name="Meier V. D."/>
        </authorList>
    </citation>
    <scope>NUCLEOTIDE SEQUENCE</scope>
    <source>
        <strain evidence="4">AVDCRST_MAG09</strain>
    </source>
</reference>
<sequence>MTDRELLAAEHALRLLEGEELVEARRLHAEDRSFAAEVSSWEERFAPFFDEIPPVAPGAPVWERIRRAVGGAEPGADVIMMRRKVRRWQGLTGLAAAAAVALALAAVPPLLRRPAPPPAAERPAPVLIASLGDQQSPGSVAVTFVPGASDLLVTASAIERPPGRDHQLWIIPDGGAPISLGVISTEQSAKRRLSPALAAQFRAGATVALSREPSGGSPTGQPTGPVVAAGELQAV</sequence>
<proteinExistence type="predicted"/>
<dbReference type="PANTHER" id="PTHR37461:SF1">
    <property type="entry name" value="ANTI-SIGMA-K FACTOR RSKA"/>
    <property type="match status" value="1"/>
</dbReference>
<dbReference type="InterPro" id="IPR018764">
    <property type="entry name" value="RskA_C"/>
</dbReference>
<keyword evidence="2" id="KW-0472">Membrane</keyword>
<dbReference type="GO" id="GO:0005886">
    <property type="term" value="C:plasma membrane"/>
    <property type="evidence" value="ECO:0007669"/>
    <property type="project" value="InterPro"/>
</dbReference>
<evidence type="ECO:0000259" key="3">
    <source>
        <dbReference type="Pfam" id="PF10099"/>
    </source>
</evidence>
<name>A0A6J4T1H4_9SPHN</name>
<dbReference type="GO" id="GO:0016989">
    <property type="term" value="F:sigma factor antagonist activity"/>
    <property type="evidence" value="ECO:0007669"/>
    <property type="project" value="TreeGrafter"/>
</dbReference>
<dbReference type="EMBL" id="CADCVZ010000032">
    <property type="protein sequence ID" value="CAA9511314.1"/>
    <property type="molecule type" value="Genomic_DNA"/>
</dbReference>
<keyword evidence="2" id="KW-1133">Transmembrane helix</keyword>
<feature type="compositionally biased region" description="Low complexity" evidence="1">
    <location>
        <begin position="213"/>
        <end position="225"/>
    </location>
</feature>
<feature type="region of interest" description="Disordered" evidence="1">
    <location>
        <begin position="208"/>
        <end position="235"/>
    </location>
</feature>
<accession>A0A6J4T1H4</accession>
<evidence type="ECO:0000256" key="2">
    <source>
        <dbReference type="SAM" id="Phobius"/>
    </source>
</evidence>
<dbReference type="PANTHER" id="PTHR37461">
    <property type="entry name" value="ANTI-SIGMA-K FACTOR RSKA"/>
    <property type="match status" value="1"/>
</dbReference>
<dbReference type="InterPro" id="IPR051474">
    <property type="entry name" value="Anti-sigma-K/W_factor"/>
</dbReference>
<organism evidence="4">
    <name type="scientific">uncultured Sphingomonas sp</name>
    <dbReference type="NCBI Taxonomy" id="158754"/>
    <lineage>
        <taxon>Bacteria</taxon>
        <taxon>Pseudomonadati</taxon>
        <taxon>Pseudomonadota</taxon>
        <taxon>Alphaproteobacteria</taxon>
        <taxon>Sphingomonadales</taxon>
        <taxon>Sphingomonadaceae</taxon>
        <taxon>Sphingomonas</taxon>
        <taxon>environmental samples</taxon>
    </lineage>
</organism>
<gene>
    <name evidence="4" type="ORF">AVDCRST_MAG09-1383</name>
</gene>